<dbReference type="GeneID" id="90994713"/>
<sequence length="144" mass="16725">MVKLILGEKGSGKTKWLIDNANKDMKEGNGNIAFIDVDDNHIFTLNYNVRLINAMEFNILNIESFYGFLCGLIGMDYDVEKIYVDSIYKVINLDILSLEKLVENLNIISEKFEIEFFINIDYTMEQIPESLKEYCIELEVEYAI</sequence>
<accession>A0A1M4S504</accession>
<gene>
    <name evidence="1" type="ORF">SAMN02745784_00020</name>
</gene>
<name>A0A1M4S504_9FIRM</name>
<dbReference type="AlphaFoldDB" id="A0A1M4S504"/>
<evidence type="ECO:0000313" key="1">
    <source>
        <dbReference type="EMBL" id="SHE27240.1"/>
    </source>
</evidence>
<proteinExistence type="predicted"/>
<dbReference type="STRING" id="1123404.SAMN02745784_00020"/>
<evidence type="ECO:0000313" key="2">
    <source>
        <dbReference type="Proteomes" id="UP000184114"/>
    </source>
</evidence>
<protein>
    <recommendedName>
        <fullName evidence="3">Twitching motility protein PilT</fullName>
    </recommendedName>
</protein>
<organism evidence="1 2">
    <name type="scientific">Tissierella praeacuta DSM 18095</name>
    <dbReference type="NCBI Taxonomy" id="1123404"/>
    <lineage>
        <taxon>Bacteria</taxon>
        <taxon>Bacillati</taxon>
        <taxon>Bacillota</taxon>
        <taxon>Tissierellia</taxon>
        <taxon>Tissierellales</taxon>
        <taxon>Tissierellaceae</taxon>
        <taxon>Tissierella</taxon>
    </lineage>
</organism>
<dbReference type="RefSeq" id="WP_072971372.1">
    <property type="nucleotide sequence ID" value="NZ_FQTY01000001.1"/>
</dbReference>
<dbReference type="Proteomes" id="UP000184114">
    <property type="component" value="Unassembled WGS sequence"/>
</dbReference>
<dbReference type="EMBL" id="FQTY01000001">
    <property type="protein sequence ID" value="SHE27240.1"/>
    <property type="molecule type" value="Genomic_DNA"/>
</dbReference>
<keyword evidence="2" id="KW-1185">Reference proteome</keyword>
<evidence type="ECO:0008006" key="3">
    <source>
        <dbReference type="Google" id="ProtNLM"/>
    </source>
</evidence>
<reference evidence="2" key="1">
    <citation type="submission" date="2016-11" db="EMBL/GenBank/DDBJ databases">
        <authorList>
            <person name="Varghese N."/>
            <person name="Submissions S."/>
        </authorList>
    </citation>
    <scope>NUCLEOTIDE SEQUENCE [LARGE SCALE GENOMIC DNA]</scope>
    <source>
        <strain evidence="2">DSM 18095</strain>
    </source>
</reference>